<dbReference type="Gene3D" id="1.20.910.10">
    <property type="entry name" value="Heme oxygenase-like"/>
    <property type="match status" value="1"/>
</dbReference>
<dbReference type="InterPro" id="IPR016053">
    <property type="entry name" value="Haem_Oase-like"/>
</dbReference>
<evidence type="ECO:0000313" key="2">
    <source>
        <dbReference type="Proteomes" id="UP000029499"/>
    </source>
</evidence>
<dbReference type="EMBL" id="CP009533">
    <property type="protein sequence ID" value="AIS16463.1"/>
    <property type="molecule type" value="Genomic_DNA"/>
</dbReference>
<protein>
    <submittedName>
        <fullName evidence="1">Heme oxygenase</fullName>
    </submittedName>
</protein>
<dbReference type="OrthoDB" id="9149607at2"/>
<dbReference type="Pfam" id="PF01126">
    <property type="entry name" value="Heme_oxygenase"/>
    <property type="match status" value="1"/>
</dbReference>
<dbReference type="SUPFAM" id="SSF48613">
    <property type="entry name" value="Heme oxygenase-like"/>
    <property type="match status" value="1"/>
</dbReference>
<dbReference type="InterPro" id="IPR016084">
    <property type="entry name" value="Haem_Oase-like_multi-hlx"/>
</dbReference>
<dbReference type="RefSeq" id="WP_043186401.1">
    <property type="nucleotide sequence ID" value="NZ_CP009533.1"/>
</dbReference>
<evidence type="ECO:0000313" key="1">
    <source>
        <dbReference type="EMBL" id="AIS16463.1"/>
    </source>
</evidence>
<organism evidence="1 2">
    <name type="scientific">Pseudomonas rhizosphaerae</name>
    <dbReference type="NCBI Taxonomy" id="216142"/>
    <lineage>
        <taxon>Bacteria</taxon>
        <taxon>Pseudomonadati</taxon>
        <taxon>Pseudomonadota</taxon>
        <taxon>Gammaproteobacteria</taxon>
        <taxon>Pseudomonadales</taxon>
        <taxon>Pseudomonadaceae</taxon>
        <taxon>Pseudomonas</taxon>
    </lineage>
</organism>
<accession>A0A089YJB9</accession>
<reference evidence="1 2" key="1">
    <citation type="journal article" date="2015" name="J. Biotechnol.">
        <title>Complete genome sequence of Pseudomonas rhizosphaerae IH5T (=DSM 16299T), a phosphate-solubilizing rhizobacterium for bacterial biofertilizer.</title>
        <authorList>
            <person name="Kwak Y."/>
            <person name="Jung B.K."/>
            <person name="Shin J.H."/>
        </authorList>
    </citation>
    <scope>NUCLEOTIDE SEQUENCE [LARGE SCALE GENOMIC DNA]</scope>
    <source>
        <strain evidence="1">DSM 16299</strain>
    </source>
</reference>
<proteinExistence type="predicted"/>
<dbReference type="Proteomes" id="UP000029499">
    <property type="component" value="Chromosome"/>
</dbReference>
<sequence>MTVTEHPQDQAPLRSARLRAISQTLHDSLENTVARYAPFDTPESYARFLQMQYLFQSELQPLYNDPALIALFPDLPGRCRAEAAKADLIDLGVAIPQPVPGALSEPSRATALTWLRVSEGSKLGAAILIKRANALGYTESFGARHLAEPEGGRGKGWKAFNAIFDALPFSAGEEAEADQAANDAFARLQVLLQHTYADHRETASA</sequence>
<dbReference type="GO" id="GO:0004392">
    <property type="term" value="F:heme oxygenase (decyclizing) activity"/>
    <property type="evidence" value="ECO:0007669"/>
    <property type="project" value="InterPro"/>
</dbReference>
<dbReference type="AlphaFoldDB" id="A0A089YJB9"/>
<name>A0A089YJB9_9PSED</name>
<dbReference type="eggNOG" id="COG3230">
    <property type="taxonomic scope" value="Bacteria"/>
</dbReference>
<dbReference type="HOGENOM" id="CLU_085041_1_0_6"/>
<keyword evidence="2" id="KW-1185">Reference proteome</keyword>
<dbReference type="GO" id="GO:0006788">
    <property type="term" value="P:heme oxidation"/>
    <property type="evidence" value="ECO:0007669"/>
    <property type="project" value="InterPro"/>
</dbReference>
<dbReference type="STRING" id="216142.LT40_03225"/>
<gene>
    <name evidence="1" type="ORF">LT40_03225</name>
</gene>
<dbReference type="CDD" id="cd19166">
    <property type="entry name" value="HemeO-bac"/>
    <property type="match status" value="1"/>
</dbReference>
<dbReference type="KEGG" id="prh:LT40_03225"/>